<evidence type="ECO:0000256" key="2">
    <source>
        <dbReference type="PROSITE-ProRule" id="PRU00169"/>
    </source>
</evidence>
<dbReference type="Gene3D" id="3.40.50.2300">
    <property type="match status" value="1"/>
</dbReference>
<name>A0A7U8GR49_NEPCE</name>
<evidence type="ECO:0000259" key="3">
    <source>
        <dbReference type="PROSITE" id="PS50110"/>
    </source>
</evidence>
<evidence type="ECO:0000256" key="1">
    <source>
        <dbReference type="ARBA" id="ARBA00022553"/>
    </source>
</evidence>
<gene>
    <name evidence="4" type="ORF">MED92_02716</name>
</gene>
<feature type="modified residue" description="4-aspartylphosphate" evidence="2">
    <location>
        <position position="56"/>
    </location>
</feature>
<evidence type="ECO:0000313" key="4">
    <source>
        <dbReference type="EMBL" id="EAR59981.1"/>
    </source>
</evidence>
<dbReference type="Proteomes" id="UP000002171">
    <property type="component" value="Unassembled WGS sequence"/>
</dbReference>
<organism evidence="4 5">
    <name type="scientific">Neptuniibacter caesariensis</name>
    <dbReference type="NCBI Taxonomy" id="207954"/>
    <lineage>
        <taxon>Bacteria</taxon>
        <taxon>Pseudomonadati</taxon>
        <taxon>Pseudomonadota</taxon>
        <taxon>Gammaproteobacteria</taxon>
        <taxon>Oceanospirillales</taxon>
        <taxon>Oceanospirillaceae</taxon>
        <taxon>Neptuniibacter</taxon>
    </lineage>
</organism>
<evidence type="ECO:0000313" key="5">
    <source>
        <dbReference type="Proteomes" id="UP000002171"/>
    </source>
</evidence>
<dbReference type="OrthoDB" id="9802066at2"/>
<comment type="caution">
    <text evidence="4">The sequence shown here is derived from an EMBL/GenBank/DDBJ whole genome shotgun (WGS) entry which is preliminary data.</text>
</comment>
<dbReference type="InterPro" id="IPR050595">
    <property type="entry name" value="Bact_response_regulator"/>
</dbReference>
<dbReference type="InterPro" id="IPR011006">
    <property type="entry name" value="CheY-like_superfamily"/>
</dbReference>
<dbReference type="EMBL" id="AAOW01000027">
    <property type="protein sequence ID" value="EAR59981.1"/>
    <property type="molecule type" value="Genomic_DNA"/>
</dbReference>
<dbReference type="Pfam" id="PF00072">
    <property type="entry name" value="Response_reg"/>
    <property type="match status" value="1"/>
</dbReference>
<dbReference type="AlphaFoldDB" id="A0A7U8GR49"/>
<dbReference type="GO" id="GO:0000160">
    <property type="term" value="P:phosphorelay signal transduction system"/>
    <property type="evidence" value="ECO:0007669"/>
    <property type="project" value="InterPro"/>
</dbReference>
<dbReference type="PROSITE" id="PS50110">
    <property type="entry name" value="RESPONSE_REGULATORY"/>
    <property type="match status" value="1"/>
</dbReference>
<dbReference type="SMART" id="SM00448">
    <property type="entry name" value="REC"/>
    <property type="match status" value="1"/>
</dbReference>
<dbReference type="PANTHER" id="PTHR44591">
    <property type="entry name" value="STRESS RESPONSE REGULATOR PROTEIN 1"/>
    <property type="match status" value="1"/>
</dbReference>
<feature type="domain" description="Response regulatory" evidence="3">
    <location>
        <begin position="5"/>
        <end position="122"/>
    </location>
</feature>
<accession>A0A7U8GR49</accession>
<dbReference type="InterPro" id="IPR001789">
    <property type="entry name" value="Sig_transdc_resp-reg_receiver"/>
</dbReference>
<dbReference type="PANTHER" id="PTHR44591:SF3">
    <property type="entry name" value="RESPONSE REGULATORY DOMAIN-CONTAINING PROTEIN"/>
    <property type="match status" value="1"/>
</dbReference>
<proteinExistence type="predicted"/>
<dbReference type="SUPFAM" id="SSF52172">
    <property type="entry name" value="CheY-like"/>
    <property type="match status" value="1"/>
</dbReference>
<keyword evidence="5" id="KW-1185">Reference proteome</keyword>
<keyword evidence="1 2" id="KW-0597">Phosphoprotein</keyword>
<sequence>MSQRKIIILDDEEMMLRSLERRFRSEASEYDVNVFTSVKSALAELEAGECYAFITDVKMPVLNGDQVVGYISQKYPEQKCLVITGQADVDEIKRITQVGNVSTILRKPLEFDRLLEALAALSEPTEDKPAD</sequence>
<protein>
    <submittedName>
        <fullName evidence="4">Response regulator</fullName>
    </submittedName>
</protein>
<dbReference type="RefSeq" id="WP_007022527.1">
    <property type="nucleotide sequence ID" value="NZ_CH724127.1"/>
</dbReference>
<reference evidence="4 5" key="1">
    <citation type="submission" date="2006-02" db="EMBL/GenBank/DDBJ databases">
        <authorList>
            <person name="Pinhassi J."/>
            <person name="Pedros-Alio C."/>
            <person name="Ferriera S."/>
            <person name="Johnson J."/>
            <person name="Kravitz S."/>
            <person name="Halpern A."/>
            <person name="Remington K."/>
            <person name="Beeson K."/>
            <person name="Tran B."/>
            <person name="Rogers Y.-H."/>
            <person name="Friedman R."/>
            <person name="Venter J.C."/>
        </authorList>
    </citation>
    <scope>NUCLEOTIDE SEQUENCE [LARGE SCALE GENOMIC DNA]</scope>
    <source>
        <strain evidence="4 5">MED92</strain>
    </source>
</reference>